<keyword evidence="3 6" id="KW-0067">ATP-binding</keyword>
<dbReference type="InterPro" id="IPR027417">
    <property type="entry name" value="P-loop_NTPase"/>
</dbReference>
<dbReference type="Proteomes" id="UP001596545">
    <property type="component" value="Unassembled WGS sequence"/>
</dbReference>
<evidence type="ECO:0000313" key="10">
    <source>
        <dbReference type="Proteomes" id="UP001596545"/>
    </source>
</evidence>
<dbReference type="PANTHER" id="PTHR42961:SF2">
    <property type="entry name" value="IRON-SULFUR PROTEIN NUBPL"/>
    <property type="match status" value="1"/>
</dbReference>
<dbReference type="InterPro" id="IPR019591">
    <property type="entry name" value="Mrp/NBP35_ATP-bd"/>
</dbReference>
<dbReference type="InterPro" id="IPR044304">
    <property type="entry name" value="NUBPL-like"/>
</dbReference>
<keyword evidence="2 6" id="KW-0547">Nucleotide-binding</keyword>
<proteinExistence type="inferred from homology"/>
<accession>A0ABD6AHB2</accession>
<dbReference type="GO" id="GO:0016887">
    <property type="term" value="F:ATP hydrolysis activity"/>
    <property type="evidence" value="ECO:0007669"/>
    <property type="project" value="UniProtKB-UniRule"/>
</dbReference>
<evidence type="ECO:0000256" key="5">
    <source>
        <dbReference type="ARBA" id="ARBA00023014"/>
    </source>
</evidence>
<dbReference type="RefSeq" id="WP_256407542.1">
    <property type="nucleotide sequence ID" value="NZ_JANHDN010000001.1"/>
</dbReference>
<feature type="region of interest" description="Disordered" evidence="7">
    <location>
        <begin position="460"/>
        <end position="499"/>
    </location>
</feature>
<dbReference type="InterPro" id="IPR034904">
    <property type="entry name" value="FSCA_dom_sf"/>
</dbReference>
<keyword evidence="5 6" id="KW-0411">Iron-sulfur</keyword>
<protein>
    <recommendedName>
        <fullName evidence="6">Iron-sulfur cluster carrier protein</fullName>
    </recommendedName>
</protein>
<dbReference type="InterPro" id="IPR033756">
    <property type="entry name" value="YlxH/NBP35"/>
</dbReference>
<feature type="compositionally biased region" description="Basic and acidic residues" evidence="7">
    <location>
        <begin position="99"/>
        <end position="122"/>
    </location>
</feature>
<dbReference type="CDD" id="cd02037">
    <property type="entry name" value="Mrp_NBP35"/>
    <property type="match status" value="1"/>
</dbReference>
<feature type="domain" description="DUF2249" evidence="8">
    <location>
        <begin position="397"/>
        <end position="466"/>
    </location>
</feature>
<feature type="region of interest" description="Disordered" evidence="7">
    <location>
        <begin position="76"/>
        <end position="122"/>
    </location>
</feature>
<feature type="region of interest" description="Disordered" evidence="7">
    <location>
        <begin position="346"/>
        <end position="403"/>
    </location>
</feature>
<dbReference type="SUPFAM" id="SSF117916">
    <property type="entry name" value="Fe-S cluster assembly (FSCA) domain-like"/>
    <property type="match status" value="1"/>
</dbReference>
<keyword evidence="10" id="KW-1185">Reference proteome</keyword>
<evidence type="ECO:0000256" key="2">
    <source>
        <dbReference type="ARBA" id="ARBA00022741"/>
    </source>
</evidence>
<name>A0ABD6AHB2_9EURY</name>
<evidence type="ECO:0000256" key="6">
    <source>
        <dbReference type="HAMAP-Rule" id="MF_02040"/>
    </source>
</evidence>
<feature type="compositionally biased region" description="Acidic residues" evidence="7">
    <location>
        <begin position="348"/>
        <end position="359"/>
    </location>
</feature>
<evidence type="ECO:0000256" key="1">
    <source>
        <dbReference type="ARBA" id="ARBA00022723"/>
    </source>
</evidence>
<dbReference type="Gene3D" id="3.40.50.300">
    <property type="entry name" value="P-loop containing nucleotide triphosphate hydrolases"/>
    <property type="match status" value="1"/>
</dbReference>
<dbReference type="GO" id="GO:0046872">
    <property type="term" value="F:metal ion binding"/>
    <property type="evidence" value="ECO:0007669"/>
    <property type="project" value="UniProtKB-KW"/>
</dbReference>
<dbReference type="HAMAP" id="MF_02040">
    <property type="entry name" value="Mrp_NBP35"/>
    <property type="match status" value="1"/>
</dbReference>
<sequence>MAADRPLVDRVADALADADLPGIEADDPFTAGVVTDLRSDDGAVTAAVSLPDVDAETADRVGERIRVAAFEVPGVESVSVEPAPPDGTDPHGSRGRGVHGHEAPEHGESGRGHGGHGPDEDRVLDGVDRVVAVASANGGVGKTTVTVALVRGLAAAGLDVGLFDADVYGPNVPELLDVDGPVEATDDGRAAPVECGGIEAMSVGLLAEGGPVAWRGSMAHEALTELLFDTAWGRTTDGDLDVLVVDMPPGTGDVPLTVSQSVPVDGAVLVSTPSPTALADTDRCASLFDENGVPTLGVVSNMDGFTCPSCGDTHDLFDGEGPAERLDAPLLASLPFDASLRDALRVDDGEDSRDGDDPETGSTDTEPAAPEPARELAGAVRSRLPDEDPDPLPESAVDLRGMPERARREHLRAEAGAIDPGEPLRVIHDTNPEPLLDAIAAGFDRPLARLDATVHRHRTEAWSLTVERPAAESDSGDESAADGDYSEMSSGAGSESKRI</sequence>
<feature type="compositionally biased region" description="Acidic residues" evidence="7">
    <location>
        <begin position="474"/>
        <end position="485"/>
    </location>
</feature>
<dbReference type="Pfam" id="PF10006">
    <property type="entry name" value="DUF2249"/>
    <property type="match status" value="1"/>
</dbReference>
<keyword evidence="6" id="KW-0378">Hydrolase</keyword>
<keyword evidence="1 6" id="KW-0479">Metal-binding</keyword>
<organism evidence="9 10">
    <name type="scientific">Halorubrum rutilum</name>
    <dbReference type="NCBI Taxonomy" id="1364933"/>
    <lineage>
        <taxon>Archaea</taxon>
        <taxon>Methanobacteriati</taxon>
        <taxon>Methanobacteriota</taxon>
        <taxon>Stenosarchaea group</taxon>
        <taxon>Halobacteria</taxon>
        <taxon>Halobacteriales</taxon>
        <taxon>Haloferacaceae</taxon>
        <taxon>Halorubrum</taxon>
    </lineage>
</organism>
<dbReference type="PANTHER" id="PTHR42961">
    <property type="entry name" value="IRON-SULFUR PROTEIN NUBPL"/>
    <property type="match status" value="1"/>
</dbReference>
<evidence type="ECO:0000256" key="3">
    <source>
        <dbReference type="ARBA" id="ARBA00022840"/>
    </source>
</evidence>
<dbReference type="GO" id="GO:0051536">
    <property type="term" value="F:iron-sulfur cluster binding"/>
    <property type="evidence" value="ECO:0007669"/>
    <property type="project" value="UniProtKB-UniRule"/>
</dbReference>
<comment type="function">
    <text evidence="6">Binds and transfers iron-sulfur (Fe-S) clusters to target apoproteins. Can hydrolyze ATP.</text>
</comment>
<dbReference type="InterPro" id="IPR018720">
    <property type="entry name" value="DUF2249"/>
</dbReference>
<comment type="caution">
    <text evidence="6">Lacks conserved residue(s) required for the propagation of feature annotation.</text>
</comment>
<gene>
    <name evidence="9" type="ORF">ACFQMF_02550</name>
</gene>
<dbReference type="SUPFAM" id="SSF52540">
    <property type="entry name" value="P-loop containing nucleoside triphosphate hydrolases"/>
    <property type="match status" value="1"/>
</dbReference>
<dbReference type="AlphaFoldDB" id="A0ABD6AHB2"/>
<dbReference type="EMBL" id="JBHTBL010000001">
    <property type="protein sequence ID" value="MFC7323456.1"/>
    <property type="molecule type" value="Genomic_DNA"/>
</dbReference>
<dbReference type="Pfam" id="PF10609">
    <property type="entry name" value="ParA"/>
    <property type="match status" value="1"/>
</dbReference>
<comment type="similarity">
    <text evidence="6">Belongs to the Mrp/NBP35 ATP-binding proteins family.</text>
</comment>
<evidence type="ECO:0000256" key="7">
    <source>
        <dbReference type="SAM" id="MobiDB-lite"/>
    </source>
</evidence>
<dbReference type="GO" id="GO:0005524">
    <property type="term" value="F:ATP binding"/>
    <property type="evidence" value="ECO:0007669"/>
    <property type="project" value="UniProtKB-UniRule"/>
</dbReference>
<comment type="caution">
    <text evidence="9">The sequence shown here is derived from an EMBL/GenBank/DDBJ whole genome shotgun (WGS) entry which is preliminary data.</text>
</comment>
<reference evidence="9 10" key="1">
    <citation type="journal article" date="2019" name="Int. J. Syst. Evol. Microbiol.">
        <title>The Global Catalogue of Microorganisms (GCM) 10K type strain sequencing project: providing services to taxonomists for standard genome sequencing and annotation.</title>
        <authorList>
            <consortium name="The Broad Institute Genomics Platform"/>
            <consortium name="The Broad Institute Genome Sequencing Center for Infectious Disease"/>
            <person name="Wu L."/>
            <person name="Ma J."/>
        </authorList>
    </citation>
    <scope>NUCLEOTIDE SEQUENCE [LARGE SCALE GENOMIC DNA]</scope>
    <source>
        <strain evidence="9 10">CGMCC 1.12554</strain>
    </source>
</reference>
<evidence type="ECO:0000256" key="4">
    <source>
        <dbReference type="ARBA" id="ARBA00023004"/>
    </source>
</evidence>
<evidence type="ECO:0000313" key="9">
    <source>
        <dbReference type="EMBL" id="MFC7323456.1"/>
    </source>
</evidence>
<keyword evidence="4 6" id="KW-0408">Iron</keyword>
<evidence type="ECO:0000259" key="8">
    <source>
        <dbReference type="Pfam" id="PF10006"/>
    </source>
</evidence>
<comment type="subunit">
    <text evidence="6">Homodimer.</text>
</comment>